<keyword evidence="3" id="KW-1185">Reference proteome</keyword>
<dbReference type="Proteomes" id="UP000615455">
    <property type="component" value="Unassembled WGS sequence"/>
</dbReference>
<evidence type="ECO:0000259" key="1">
    <source>
        <dbReference type="PROSITE" id="PS51272"/>
    </source>
</evidence>
<dbReference type="RefSeq" id="WP_189016272.1">
    <property type="nucleotide sequence ID" value="NZ_BMHE01000033.1"/>
</dbReference>
<dbReference type="PROSITE" id="PS51272">
    <property type="entry name" value="SLH"/>
    <property type="match status" value="1"/>
</dbReference>
<sequence length="1051" mass="110483">MSKSSSNIVRFEIKNNNKDIQGGEKKVMKKSLSVILTTAMALSMFSSVAFGKTSADFTDLKDLDAATKAKFDALISAGIFDGTSETTFGLKEEMNRAQFAKVAALITGIEVNKDLKTSSFSDVKSDDAANGYALPYIEALKTAGITDGYGVGTYNPAGKVTKEQLATFLVRVLGKDADAKAKTGTDTTVTDWAQGYVALALELKLLPAGADSKFGGQANATRDLLLTGAYEAKAQYVAPGKIAVTSAKATGVQKVTVSFNKPVDTDKATLTLKKGSVEVAVNKKFADDKKSVELTLKDNAKIGAADYTVTLGGLDAASVGTAEAKFTGEAEVLKSIDFGTASDTIAQSEKARVKILAKNQYGENTSLSAGSFTAVTSGFDSSITKDNTGTLVITIDTAKLNGTNPTTLPGSTMIPVYVYENDSRISAQKTFKLGTAPFVSKVEFGTVKYGEGKTGLSASGDVATIPVTEFDQYGNPVAKDSKAVSNENVIVTPYAEKVKAEYDDFDHDNFGEVRVSLTGNVETSGDYTITIYAGSSSATAKVSVKSTKLATKIAFGEFTGTLAEGDTTKDQYIPIDAYDADGNKLSADDIVSEDNLKRINVSATGVALTKAGVDGNVEIVKSGEHKGQIYLNKVTGINGNSAYFTAYIATAGANSYVNKSIKIDRVRTPDAFKVDTEADKKGINGASDDFKILVVDQYGSTMDSVGTVNEGGNTVTYQVYVEATATKTKDASNVDQATFLKINGQTDNTVATDLTGEVGSKDQTYTSAQFAKFNKGFNFTATGTTGNGGKVEFKATLQKHLSSDAAGKWRDVSSISRDYTYLSNTADLTYSVNSITTLFAAKDSGIVPTDKKVAADSTVAKKIAVTAKDSSGNTVHLPNDRIVSVTSSSYDAAFADIVGTPGTATGWVLGNKAGTANVNVIYQTIKGDQKQTSVAITVKSDAVVVDKFTAGNSSKDFLLSATTPLTAAELIDLKVVDNYGIEYKTTKITSFYNLIGVSYVLEKVDKAAGKVGIVTVDYKTGVIAGAELGDILTLKAVSANGKSVTTFVTVK</sequence>
<protein>
    <recommendedName>
        <fullName evidence="1">SLH domain-containing protein</fullName>
    </recommendedName>
</protein>
<accession>A0ABQ1F390</accession>
<reference evidence="3" key="1">
    <citation type="journal article" date="2019" name="Int. J. Syst. Evol. Microbiol.">
        <title>The Global Catalogue of Microorganisms (GCM) 10K type strain sequencing project: providing services to taxonomists for standard genome sequencing and annotation.</title>
        <authorList>
            <consortium name="The Broad Institute Genomics Platform"/>
            <consortium name="The Broad Institute Genome Sequencing Center for Infectious Disease"/>
            <person name="Wu L."/>
            <person name="Ma J."/>
        </authorList>
    </citation>
    <scope>NUCLEOTIDE SEQUENCE [LARGE SCALE GENOMIC DNA]</scope>
    <source>
        <strain evidence="3">CGMCC 1.15043</strain>
    </source>
</reference>
<dbReference type="Pfam" id="PF00395">
    <property type="entry name" value="SLH"/>
    <property type="match status" value="1"/>
</dbReference>
<evidence type="ECO:0000313" key="2">
    <source>
        <dbReference type="EMBL" id="GFZ97516.1"/>
    </source>
</evidence>
<dbReference type="InterPro" id="IPR001119">
    <property type="entry name" value="SLH_dom"/>
</dbReference>
<dbReference type="EMBL" id="BMHE01000033">
    <property type="protein sequence ID" value="GFZ97516.1"/>
    <property type="molecule type" value="Genomic_DNA"/>
</dbReference>
<comment type="caution">
    <text evidence="2">The sequence shown here is derived from an EMBL/GenBank/DDBJ whole genome shotgun (WGS) entry which is preliminary data.</text>
</comment>
<proteinExistence type="predicted"/>
<gene>
    <name evidence="2" type="ORF">GCM10008018_49700</name>
</gene>
<evidence type="ECO:0000313" key="3">
    <source>
        <dbReference type="Proteomes" id="UP000615455"/>
    </source>
</evidence>
<organism evidence="2 3">
    <name type="scientific">Paenibacillus marchantiophytorum</name>
    <dbReference type="NCBI Taxonomy" id="1619310"/>
    <lineage>
        <taxon>Bacteria</taxon>
        <taxon>Bacillati</taxon>
        <taxon>Bacillota</taxon>
        <taxon>Bacilli</taxon>
        <taxon>Bacillales</taxon>
        <taxon>Paenibacillaceae</taxon>
        <taxon>Paenibacillus</taxon>
    </lineage>
</organism>
<name>A0ABQ1F390_9BACL</name>
<feature type="domain" description="SLH" evidence="1">
    <location>
        <begin position="120"/>
        <end position="183"/>
    </location>
</feature>